<dbReference type="RefSeq" id="XP_034062170.1">
    <property type="nucleotide sequence ID" value="XM_034206279.1"/>
</dbReference>
<dbReference type="InParanoid" id="A0A6P8TUU1"/>
<feature type="region of interest" description="Disordered" evidence="1">
    <location>
        <begin position="69"/>
        <end position="138"/>
    </location>
</feature>
<evidence type="ECO:0000313" key="2">
    <source>
        <dbReference type="Proteomes" id="UP000515161"/>
    </source>
</evidence>
<feature type="region of interest" description="Disordered" evidence="1">
    <location>
        <begin position="1"/>
        <end position="54"/>
    </location>
</feature>
<organism evidence="2 3">
    <name type="scientific">Gymnodraco acuticeps</name>
    <name type="common">Antarctic dragonfish</name>
    <dbReference type="NCBI Taxonomy" id="8218"/>
    <lineage>
        <taxon>Eukaryota</taxon>
        <taxon>Metazoa</taxon>
        <taxon>Chordata</taxon>
        <taxon>Craniata</taxon>
        <taxon>Vertebrata</taxon>
        <taxon>Euteleostomi</taxon>
        <taxon>Actinopterygii</taxon>
        <taxon>Neopterygii</taxon>
        <taxon>Teleostei</taxon>
        <taxon>Neoteleostei</taxon>
        <taxon>Acanthomorphata</taxon>
        <taxon>Eupercaria</taxon>
        <taxon>Perciformes</taxon>
        <taxon>Notothenioidei</taxon>
        <taxon>Bathydraconidae</taxon>
        <taxon>Gymnodraco</taxon>
    </lineage>
</organism>
<gene>
    <name evidence="3" type="primary">LOC117539921</name>
</gene>
<feature type="compositionally biased region" description="Basic residues" evidence="1">
    <location>
        <begin position="1"/>
        <end position="15"/>
    </location>
</feature>
<keyword evidence="2" id="KW-1185">Reference proteome</keyword>
<name>A0A6P8TUU1_GYMAC</name>
<protein>
    <submittedName>
        <fullName evidence="3">Uncharacterized protein LOC117539921</fullName>
    </submittedName>
</protein>
<proteinExistence type="predicted"/>
<accession>A0A6P8TUU1</accession>
<evidence type="ECO:0000256" key="1">
    <source>
        <dbReference type="SAM" id="MobiDB-lite"/>
    </source>
</evidence>
<sequence>MKRSKPSGATGRKRKKEQEESKVKDRAALEKYLKKPPVAGEGTSDLPCTSHSEECEGITSTVCESTIAAPSDPADCPGPSESTIAVPSDPADCPGPSESNIAVPSDPADCPGPSESNIAVPSDPADWPALSDTVRKTM</sequence>
<dbReference type="Proteomes" id="UP000515161">
    <property type="component" value="Unplaced"/>
</dbReference>
<evidence type="ECO:0000313" key="3">
    <source>
        <dbReference type="RefSeq" id="XP_034062170.1"/>
    </source>
</evidence>
<dbReference type="GeneID" id="117539921"/>
<dbReference type="AlphaFoldDB" id="A0A6P8TUU1"/>
<reference evidence="3" key="1">
    <citation type="submission" date="2025-08" db="UniProtKB">
        <authorList>
            <consortium name="RefSeq"/>
        </authorList>
    </citation>
    <scope>IDENTIFICATION</scope>
</reference>
<dbReference type="OrthoDB" id="10525227at2759"/>
<feature type="compositionally biased region" description="Basic and acidic residues" evidence="1">
    <location>
        <begin position="16"/>
        <end position="33"/>
    </location>
</feature>
<dbReference type="KEGG" id="gacu:117539921"/>